<comment type="similarity">
    <text evidence="5 11">Belongs to the purine/pyrimidine phosphoribosyltransferase family.</text>
</comment>
<dbReference type="EMBL" id="LKEV01000002">
    <property type="protein sequence ID" value="KQB86492.1"/>
    <property type="molecule type" value="Genomic_DNA"/>
</dbReference>
<dbReference type="FunFam" id="3.40.50.2020:FF:000021">
    <property type="entry name" value="Adenine phosphoribosyltransferase"/>
    <property type="match status" value="1"/>
</dbReference>
<dbReference type="GO" id="GO:0005737">
    <property type="term" value="C:cytoplasm"/>
    <property type="evidence" value="ECO:0007669"/>
    <property type="project" value="UniProtKB-SubCell"/>
</dbReference>
<dbReference type="AlphaFoldDB" id="A0A0Q0UEY4"/>
<dbReference type="Proteomes" id="UP000050488">
    <property type="component" value="Unassembled WGS sequence"/>
</dbReference>
<dbReference type="CDD" id="cd06223">
    <property type="entry name" value="PRTases_typeI"/>
    <property type="match status" value="1"/>
</dbReference>
<dbReference type="SUPFAM" id="SSF53271">
    <property type="entry name" value="PRTase-like"/>
    <property type="match status" value="1"/>
</dbReference>
<feature type="domain" description="Phosphoribosyltransferase" evidence="12">
    <location>
        <begin position="43"/>
        <end position="162"/>
    </location>
</feature>
<dbReference type="GO" id="GO:0003999">
    <property type="term" value="F:adenine phosphoribosyltransferase activity"/>
    <property type="evidence" value="ECO:0007669"/>
    <property type="project" value="UniProtKB-UniRule"/>
</dbReference>
<dbReference type="InterPro" id="IPR029057">
    <property type="entry name" value="PRTase-like"/>
</dbReference>
<dbReference type="GO" id="GO:0002055">
    <property type="term" value="F:adenine binding"/>
    <property type="evidence" value="ECO:0007669"/>
    <property type="project" value="TreeGrafter"/>
</dbReference>
<dbReference type="PANTHER" id="PTHR32315:SF3">
    <property type="entry name" value="ADENINE PHOSPHORIBOSYLTRANSFERASE"/>
    <property type="match status" value="1"/>
</dbReference>
<accession>A0A0Q0UEY4</accession>
<keyword evidence="8 11" id="KW-0328">Glycosyltransferase</keyword>
<evidence type="ECO:0000256" key="1">
    <source>
        <dbReference type="ARBA" id="ARBA00000868"/>
    </source>
</evidence>
<keyword evidence="7 11" id="KW-0963">Cytoplasm</keyword>
<comment type="caution">
    <text evidence="13">The sequence shown here is derived from an EMBL/GenBank/DDBJ whole genome shotgun (WGS) entry which is preliminary data.</text>
</comment>
<dbReference type="GO" id="GO:0044209">
    <property type="term" value="P:AMP salvage"/>
    <property type="evidence" value="ECO:0007669"/>
    <property type="project" value="UniProtKB-UniRule"/>
</dbReference>
<protein>
    <recommendedName>
        <fullName evidence="6 11">Adenine phosphoribosyltransferase</fullName>
        <shortName evidence="11">APRT</shortName>
        <ecNumber evidence="6 11">2.4.2.7</ecNumber>
    </recommendedName>
</protein>
<dbReference type="OrthoDB" id="9803963at2"/>
<comment type="catalytic activity">
    <reaction evidence="1 11">
        <text>AMP + diphosphate = 5-phospho-alpha-D-ribose 1-diphosphate + adenine</text>
        <dbReference type="Rhea" id="RHEA:16609"/>
        <dbReference type="ChEBI" id="CHEBI:16708"/>
        <dbReference type="ChEBI" id="CHEBI:33019"/>
        <dbReference type="ChEBI" id="CHEBI:58017"/>
        <dbReference type="ChEBI" id="CHEBI:456215"/>
        <dbReference type="EC" id="2.4.2.7"/>
    </reaction>
</comment>
<evidence type="ECO:0000256" key="6">
    <source>
        <dbReference type="ARBA" id="ARBA00011893"/>
    </source>
</evidence>
<evidence type="ECO:0000256" key="3">
    <source>
        <dbReference type="ARBA" id="ARBA00004496"/>
    </source>
</evidence>
<dbReference type="GO" id="GO:0016208">
    <property type="term" value="F:AMP binding"/>
    <property type="evidence" value="ECO:0007669"/>
    <property type="project" value="TreeGrafter"/>
</dbReference>
<reference evidence="13 14" key="1">
    <citation type="submission" date="2015-10" db="EMBL/GenBank/DDBJ databases">
        <title>Corynebacteirum lowii and Corynebacterium oculi species nova, derived from human clinical disease and and emended description of Corynebacterium mastiditis.</title>
        <authorList>
            <person name="Bernard K."/>
            <person name="Pacheco A.L."/>
            <person name="Mcdougall C."/>
            <person name="Burtx T."/>
            <person name="Weibe D."/>
            <person name="Tyler S."/>
            <person name="Olson A.B."/>
            <person name="Cnockaert M."/>
            <person name="Eguchi H."/>
            <person name="Kuwahara T."/>
            <person name="Nakayama-Imaohji H."/>
            <person name="Boudewijins M."/>
            <person name="Van Hoecke F."/>
            <person name="Bernier A.-M."/>
            <person name="Vandamme P."/>
        </authorList>
    </citation>
    <scope>NUCLEOTIDE SEQUENCE [LARGE SCALE GENOMIC DNA]</scope>
    <source>
        <strain evidence="13 14">NML 130206</strain>
    </source>
</reference>
<dbReference type="InterPro" id="IPR050054">
    <property type="entry name" value="UPRTase/APRTase"/>
</dbReference>
<dbReference type="RefSeq" id="WP_055176372.1">
    <property type="nucleotide sequence ID" value="NZ_JAUSQY010000001.1"/>
</dbReference>
<organism evidence="13 14">
    <name type="scientific">Corynebacterium lowii</name>
    <dbReference type="NCBI Taxonomy" id="1544413"/>
    <lineage>
        <taxon>Bacteria</taxon>
        <taxon>Bacillati</taxon>
        <taxon>Actinomycetota</taxon>
        <taxon>Actinomycetes</taxon>
        <taxon>Mycobacteriales</taxon>
        <taxon>Corynebacteriaceae</taxon>
        <taxon>Corynebacterium</taxon>
    </lineage>
</organism>
<comment type="subunit">
    <text evidence="11">Homodimer.</text>
</comment>
<comment type="function">
    <text evidence="2 11">Catalyzes a salvage reaction resulting in the formation of AMP, that is energically less costly than de novo synthesis.</text>
</comment>
<keyword evidence="9 11" id="KW-0808">Transferase</keyword>
<evidence type="ECO:0000256" key="7">
    <source>
        <dbReference type="ARBA" id="ARBA00022490"/>
    </source>
</evidence>
<evidence type="ECO:0000256" key="10">
    <source>
        <dbReference type="ARBA" id="ARBA00022726"/>
    </source>
</evidence>
<name>A0A0Q0UEY4_9CORY</name>
<evidence type="ECO:0000256" key="9">
    <source>
        <dbReference type="ARBA" id="ARBA00022679"/>
    </source>
</evidence>
<dbReference type="NCBIfam" id="NF002634">
    <property type="entry name" value="PRK02304.1-3"/>
    <property type="match status" value="1"/>
</dbReference>
<evidence type="ECO:0000256" key="11">
    <source>
        <dbReference type="HAMAP-Rule" id="MF_00004"/>
    </source>
</evidence>
<dbReference type="UniPathway" id="UPA00588">
    <property type="reaction ID" value="UER00646"/>
</dbReference>
<sequence length="180" mass="18816">MGTTQFPQATAALERTIRYVKDFPELGVIFQDLTPALADAEAFREIIKALAQAARDCGAELIGGLDARGFLLGSAVAYELGLGVVAIRKKGKLPPPVIREEYSLEYGTACLEIPAEGMDLAGRKIVLIDDVLATGGTLVAAGSLLRRSGAEVVGHAVVLEVPGLGGREKLGTSPLVVVHP</sequence>
<dbReference type="PANTHER" id="PTHR32315">
    <property type="entry name" value="ADENINE PHOSPHORIBOSYLTRANSFERASE"/>
    <property type="match status" value="1"/>
</dbReference>
<evidence type="ECO:0000256" key="4">
    <source>
        <dbReference type="ARBA" id="ARBA00004659"/>
    </source>
</evidence>
<dbReference type="HAMAP" id="MF_00004">
    <property type="entry name" value="Aden_phosphoribosyltr"/>
    <property type="match status" value="1"/>
</dbReference>
<dbReference type="EC" id="2.4.2.7" evidence="6 11"/>
<evidence type="ECO:0000313" key="13">
    <source>
        <dbReference type="EMBL" id="KQB86492.1"/>
    </source>
</evidence>
<proteinExistence type="inferred from homology"/>
<evidence type="ECO:0000313" key="14">
    <source>
        <dbReference type="Proteomes" id="UP000050488"/>
    </source>
</evidence>
<dbReference type="NCBIfam" id="NF002636">
    <property type="entry name" value="PRK02304.1-5"/>
    <property type="match status" value="1"/>
</dbReference>
<dbReference type="InterPro" id="IPR000836">
    <property type="entry name" value="PRTase_dom"/>
</dbReference>
<keyword evidence="14" id="KW-1185">Reference proteome</keyword>
<dbReference type="PATRIC" id="fig|1544413.3.peg.700"/>
<dbReference type="GO" id="GO:0006166">
    <property type="term" value="P:purine ribonucleoside salvage"/>
    <property type="evidence" value="ECO:0007669"/>
    <property type="project" value="UniProtKB-KW"/>
</dbReference>
<dbReference type="GO" id="GO:0006168">
    <property type="term" value="P:adenine salvage"/>
    <property type="evidence" value="ECO:0007669"/>
    <property type="project" value="InterPro"/>
</dbReference>
<dbReference type="InterPro" id="IPR005764">
    <property type="entry name" value="Ade_phspho_trans"/>
</dbReference>
<dbReference type="STRING" id="1544413.Clow_00693"/>
<gene>
    <name evidence="11 13" type="primary">apt</name>
    <name evidence="13" type="ORF">Clow_00693</name>
</gene>
<evidence type="ECO:0000256" key="2">
    <source>
        <dbReference type="ARBA" id="ARBA00003968"/>
    </source>
</evidence>
<dbReference type="Pfam" id="PF00156">
    <property type="entry name" value="Pribosyltran"/>
    <property type="match status" value="1"/>
</dbReference>
<dbReference type="Gene3D" id="3.40.50.2020">
    <property type="match status" value="1"/>
</dbReference>
<evidence type="ECO:0000256" key="5">
    <source>
        <dbReference type="ARBA" id="ARBA00008391"/>
    </source>
</evidence>
<comment type="subcellular location">
    <subcellularLocation>
        <location evidence="3 11">Cytoplasm</location>
    </subcellularLocation>
</comment>
<keyword evidence="10 11" id="KW-0660">Purine salvage</keyword>
<evidence type="ECO:0000256" key="8">
    <source>
        <dbReference type="ARBA" id="ARBA00022676"/>
    </source>
</evidence>
<evidence type="ECO:0000259" key="12">
    <source>
        <dbReference type="Pfam" id="PF00156"/>
    </source>
</evidence>
<comment type="pathway">
    <text evidence="4 11">Purine metabolism; AMP biosynthesis via salvage pathway; AMP from adenine: step 1/1.</text>
</comment>